<evidence type="ECO:0000313" key="2">
    <source>
        <dbReference type="Proteomes" id="UP000297422"/>
    </source>
</evidence>
<name>A0ABY2N8U7_9LEPT</name>
<gene>
    <name evidence="1" type="ORF">EHQ90_06445</name>
</gene>
<dbReference type="RefSeq" id="WP_135684415.1">
    <property type="nucleotide sequence ID" value="NZ_RQEQ01000072.1"/>
</dbReference>
<proteinExistence type="predicted"/>
<organism evidence="1 2">
    <name type="scientific">Leptospira stimsonii</name>
    <dbReference type="NCBI Taxonomy" id="2202203"/>
    <lineage>
        <taxon>Bacteria</taxon>
        <taxon>Pseudomonadati</taxon>
        <taxon>Spirochaetota</taxon>
        <taxon>Spirochaetia</taxon>
        <taxon>Leptospirales</taxon>
        <taxon>Leptospiraceae</taxon>
        <taxon>Leptospira</taxon>
    </lineage>
</organism>
<accession>A0ABY2N8U7</accession>
<dbReference type="Proteomes" id="UP000297422">
    <property type="component" value="Unassembled WGS sequence"/>
</dbReference>
<evidence type="ECO:0000313" key="1">
    <source>
        <dbReference type="EMBL" id="TGM18778.1"/>
    </source>
</evidence>
<protein>
    <submittedName>
        <fullName evidence="1">Uncharacterized protein</fullName>
    </submittedName>
</protein>
<sequence>MRVTIQSYHPMFFEIKVYTAVFGTLNFEWYDSNRRLFKVVYPDGSDIKAGFPTKDATEAWCQEMEYTFSKDEGESAV</sequence>
<comment type="caution">
    <text evidence="1">The sequence shown here is derived from an EMBL/GenBank/DDBJ whole genome shotgun (WGS) entry which is preliminary data.</text>
</comment>
<reference evidence="2" key="1">
    <citation type="journal article" date="2019" name="PLoS Negl. Trop. Dis.">
        <title>Revisiting the worldwide diversity of Leptospira species in the environment.</title>
        <authorList>
            <person name="Vincent A.T."/>
            <person name="Schiettekatte O."/>
            <person name="Bourhy P."/>
            <person name="Veyrier F.J."/>
            <person name="Picardeau M."/>
        </authorList>
    </citation>
    <scope>NUCLEOTIDE SEQUENCE [LARGE SCALE GENOMIC DNA]</scope>
    <source>
        <strain evidence="2">201702407</strain>
    </source>
</reference>
<dbReference type="EMBL" id="RQGT01000037">
    <property type="protein sequence ID" value="TGM18778.1"/>
    <property type="molecule type" value="Genomic_DNA"/>
</dbReference>
<keyword evidence="2" id="KW-1185">Reference proteome</keyword>